<dbReference type="GO" id="GO:0009611">
    <property type="term" value="P:response to wounding"/>
    <property type="evidence" value="ECO:0000318"/>
    <property type="project" value="GO_Central"/>
</dbReference>
<dbReference type="InterPro" id="IPR018467">
    <property type="entry name" value="CCT_CS"/>
</dbReference>
<evidence type="ECO:0000259" key="5">
    <source>
        <dbReference type="PROSITE" id="PS51320"/>
    </source>
</evidence>
<keyword evidence="8" id="KW-1185">Reference proteome</keyword>
<dbReference type="STRING" id="3880.A0A072TY74"/>
<evidence type="ECO:0000313" key="6">
    <source>
        <dbReference type="EMBL" id="KEH18500.1"/>
    </source>
</evidence>
<feature type="domain" description="Tify" evidence="5">
    <location>
        <begin position="99"/>
        <end position="134"/>
    </location>
</feature>
<keyword evidence="2" id="KW-0539">Nucleus</keyword>
<dbReference type="SMART" id="SM00979">
    <property type="entry name" value="TIFY"/>
    <property type="match status" value="1"/>
</dbReference>
<proteinExistence type="inferred from homology"/>
<dbReference type="EMBL" id="CM001224">
    <property type="protein sequence ID" value="KEH18500.1"/>
    <property type="molecule type" value="Genomic_DNA"/>
</dbReference>
<protein>
    <recommendedName>
        <fullName evidence="2">Protein TIFY</fullName>
    </recommendedName>
    <alternativeName>
        <fullName evidence="2">Jasmonate ZIM domain-containing protein</fullName>
    </alternativeName>
</protein>
<accession>A0A072TY74</accession>
<dbReference type="PANTHER" id="PTHR33077">
    <property type="entry name" value="PROTEIN TIFY 4A-RELATED-RELATED"/>
    <property type="match status" value="1"/>
</dbReference>
<reference evidence="6 8" key="2">
    <citation type="journal article" date="2014" name="BMC Genomics">
        <title>An improved genome release (version Mt4.0) for the model legume Medicago truncatula.</title>
        <authorList>
            <person name="Tang H."/>
            <person name="Krishnakumar V."/>
            <person name="Bidwell S."/>
            <person name="Rosen B."/>
            <person name="Chan A."/>
            <person name="Zhou S."/>
            <person name="Gentzbittel L."/>
            <person name="Childs K.L."/>
            <person name="Yandell M."/>
            <person name="Gundlach H."/>
            <person name="Mayer K.F."/>
            <person name="Schwartz D.C."/>
            <person name="Town C.D."/>
        </authorList>
    </citation>
    <scope>GENOME REANNOTATION</scope>
    <source>
        <strain evidence="6">A17</strain>
        <strain evidence="7 8">cv. Jemalong A17</strain>
    </source>
</reference>
<dbReference type="Pfam" id="PF06200">
    <property type="entry name" value="tify"/>
    <property type="match status" value="1"/>
</dbReference>
<dbReference type="InterPro" id="IPR010399">
    <property type="entry name" value="Tify_dom"/>
</dbReference>
<comment type="function">
    <text evidence="2">Repressor of jasmonate responses.</text>
</comment>
<gene>
    <name evidence="7" type="primary">25500566</name>
    <name evidence="6" type="ordered locus">MTR_8g021380</name>
</gene>
<name>A0A072TY74_MEDTR</name>
<feature type="region of interest" description="Disordered" evidence="3">
    <location>
        <begin position="136"/>
        <end position="159"/>
    </location>
</feature>
<comment type="similarity">
    <text evidence="1 2">Belongs to the TIFY/JAZ family.</text>
</comment>
<dbReference type="GO" id="GO:0031347">
    <property type="term" value="P:regulation of defense response"/>
    <property type="evidence" value="ECO:0000318"/>
    <property type="project" value="GO_Central"/>
</dbReference>
<evidence type="ECO:0000256" key="1">
    <source>
        <dbReference type="ARBA" id="ARBA00008614"/>
    </source>
</evidence>
<organism evidence="6 8">
    <name type="scientific">Medicago truncatula</name>
    <name type="common">Barrel medic</name>
    <name type="synonym">Medicago tribuloides</name>
    <dbReference type="NCBI Taxonomy" id="3880"/>
    <lineage>
        <taxon>Eukaryota</taxon>
        <taxon>Viridiplantae</taxon>
        <taxon>Streptophyta</taxon>
        <taxon>Embryophyta</taxon>
        <taxon>Tracheophyta</taxon>
        <taxon>Spermatophyta</taxon>
        <taxon>Magnoliopsida</taxon>
        <taxon>eudicotyledons</taxon>
        <taxon>Gunneridae</taxon>
        <taxon>Pentapetalae</taxon>
        <taxon>rosids</taxon>
        <taxon>fabids</taxon>
        <taxon>Fabales</taxon>
        <taxon>Fabaceae</taxon>
        <taxon>Papilionoideae</taxon>
        <taxon>50 kb inversion clade</taxon>
        <taxon>NPAAA clade</taxon>
        <taxon>Hologalegina</taxon>
        <taxon>IRL clade</taxon>
        <taxon>Trifolieae</taxon>
        <taxon>Medicago</taxon>
    </lineage>
</organism>
<evidence type="ECO:0000313" key="7">
    <source>
        <dbReference type="EnsemblPlants" id="KEH18500"/>
    </source>
</evidence>
<dbReference type="Pfam" id="PF09425">
    <property type="entry name" value="Jas_motif"/>
    <property type="match status" value="1"/>
</dbReference>
<evidence type="ECO:0000256" key="3">
    <source>
        <dbReference type="SAM" id="MobiDB-lite"/>
    </source>
</evidence>
<keyword evidence="4" id="KW-0812">Transmembrane</keyword>
<keyword evidence="4" id="KW-1133">Transmembrane helix</keyword>
<dbReference type="GO" id="GO:0005634">
    <property type="term" value="C:nucleus"/>
    <property type="evidence" value="ECO:0000318"/>
    <property type="project" value="GO_Central"/>
</dbReference>
<keyword evidence="2" id="KW-1184">Jasmonic acid signaling pathway</keyword>
<dbReference type="ExpressionAtlas" id="A0A072TY74">
    <property type="expression patterns" value="differential"/>
</dbReference>
<dbReference type="OrthoDB" id="1937734at2759"/>
<sequence>MANLTNTVSDGRRLTCKAPEKFKFSQTCSLLSQFLKEKRISGDATPSFFGKMEPKASTKDLLANMQNSDGGLRLNASAIESLPQLVENPCIKKSNTRSTDPKTPQLTIFYSGKMLVFDAFSPSNATEIMELATKLASENPSTEENPPSAPVTTEKLKESEIPQTNTALETTEQGNQAKCSGKLVNLSSFVLSTKKKHQIRNITKHASKNSYTNLMLRLLSTDMRYPRRASLLKFLEKRKERYGPVKNFYFCLFILFHLYVVYFCWSMLIN</sequence>
<dbReference type="GO" id="GO:2000022">
    <property type="term" value="P:regulation of jasmonic acid mediated signaling pathway"/>
    <property type="evidence" value="ECO:0000318"/>
    <property type="project" value="GO_Central"/>
</dbReference>
<evidence type="ECO:0000256" key="2">
    <source>
        <dbReference type="RuleBase" id="RU369065"/>
    </source>
</evidence>
<dbReference type="PROSITE" id="PS51320">
    <property type="entry name" value="TIFY"/>
    <property type="match status" value="1"/>
</dbReference>
<keyword evidence="4" id="KW-0472">Membrane</keyword>
<dbReference type="InterPro" id="IPR040390">
    <property type="entry name" value="TIFY/JAZ"/>
</dbReference>
<dbReference type="PANTHER" id="PTHR33077:SF52">
    <property type="entry name" value="PROTEIN TIFY 11D"/>
    <property type="match status" value="1"/>
</dbReference>
<evidence type="ECO:0000313" key="8">
    <source>
        <dbReference type="Proteomes" id="UP000002051"/>
    </source>
</evidence>
<evidence type="ECO:0000256" key="4">
    <source>
        <dbReference type="SAM" id="Phobius"/>
    </source>
</evidence>
<comment type="subcellular location">
    <subcellularLocation>
        <location evidence="2">Nucleus</location>
    </subcellularLocation>
</comment>
<feature type="compositionally biased region" description="Polar residues" evidence="3">
    <location>
        <begin position="136"/>
        <end position="145"/>
    </location>
</feature>
<comment type="domain">
    <text evidence="2">The jas domain is required for interaction with COI1.</text>
</comment>
<feature type="transmembrane region" description="Helical" evidence="4">
    <location>
        <begin position="247"/>
        <end position="268"/>
    </location>
</feature>
<dbReference type="EnsemblPlants" id="KEH18500">
    <property type="protein sequence ID" value="KEH18500"/>
    <property type="gene ID" value="MTR_8g021380"/>
</dbReference>
<reference evidence="7" key="3">
    <citation type="submission" date="2015-04" db="UniProtKB">
        <authorList>
            <consortium name="EnsemblPlants"/>
        </authorList>
    </citation>
    <scope>IDENTIFICATION</scope>
    <source>
        <strain evidence="7">cv. Jemalong A17</strain>
    </source>
</reference>
<dbReference type="AlphaFoldDB" id="A0A072TY74"/>
<dbReference type="Proteomes" id="UP000002051">
    <property type="component" value="Chromosome 8"/>
</dbReference>
<reference evidence="6 8" key="1">
    <citation type="journal article" date="2011" name="Nature">
        <title>The Medicago genome provides insight into the evolution of rhizobial symbioses.</title>
        <authorList>
            <person name="Young N.D."/>
            <person name="Debelle F."/>
            <person name="Oldroyd G.E."/>
            <person name="Geurts R."/>
            <person name="Cannon S.B."/>
            <person name="Udvardi M.K."/>
            <person name="Benedito V.A."/>
            <person name="Mayer K.F."/>
            <person name="Gouzy J."/>
            <person name="Schoof H."/>
            <person name="Van de Peer Y."/>
            <person name="Proost S."/>
            <person name="Cook D.R."/>
            <person name="Meyers B.C."/>
            <person name="Spannagl M."/>
            <person name="Cheung F."/>
            <person name="De Mita S."/>
            <person name="Krishnakumar V."/>
            <person name="Gundlach H."/>
            <person name="Zhou S."/>
            <person name="Mudge J."/>
            <person name="Bharti A.K."/>
            <person name="Murray J.D."/>
            <person name="Naoumkina M.A."/>
            <person name="Rosen B."/>
            <person name="Silverstein K.A."/>
            <person name="Tang H."/>
            <person name="Rombauts S."/>
            <person name="Zhao P.X."/>
            <person name="Zhou P."/>
            <person name="Barbe V."/>
            <person name="Bardou P."/>
            <person name="Bechner M."/>
            <person name="Bellec A."/>
            <person name="Berger A."/>
            <person name="Berges H."/>
            <person name="Bidwell S."/>
            <person name="Bisseling T."/>
            <person name="Choisne N."/>
            <person name="Couloux A."/>
            <person name="Denny R."/>
            <person name="Deshpande S."/>
            <person name="Dai X."/>
            <person name="Doyle J.J."/>
            <person name="Dudez A.M."/>
            <person name="Farmer A.D."/>
            <person name="Fouteau S."/>
            <person name="Franken C."/>
            <person name="Gibelin C."/>
            <person name="Gish J."/>
            <person name="Goldstein S."/>
            <person name="Gonzalez A.J."/>
            <person name="Green P.J."/>
            <person name="Hallab A."/>
            <person name="Hartog M."/>
            <person name="Hua A."/>
            <person name="Humphray S.J."/>
            <person name="Jeong D.H."/>
            <person name="Jing Y."/>
            <person name="Jocker A."/>
            <person name="Kenton S.M."/>
            <person name="Kim D.J."/>
            <person name="Klee K."/>
            <person name="Lai H."/>
            <person name="Lang C."/>
            <person name="Lin S."/>
            <person name="Macmil S.L."/>
            <person name="Magdelenat G."/>
            <person name="Matthews L."/>
            <person name="McCorrison J."/>
            <person name="Monaghan E.L."/>
            <person name="Mun J.H."/>
            <person name="Najar F.Z."/>
            <person name="Nicholson C."/>
            <person name="Noirot C."/>
            <person name="O'Bleness M."/>
            <person name="Paule C.R."/>
            <person name="Poulain J."/>
            <person name="Prion F."/>
            <person name="Qin B."/>
            <person name="Qu C."/>
            <person name="Retzel E.F."/>
            <person name="Riddle C."/>
            <person name="Sallet E."/>
            <person name="Samain S."/>
            <person name="Samson N."/>
            <person name="Sanders I."/>
            <person name="Saurat O."/>
            <person name="Scarpelli C."/>
            <person name="Schiex T."/>
            <person name="Segurens B."/>
            <person name="Severin A.J."/>
            <person name="Sherrier D.J."/>
            <person name="Shi R."/>
            <person name="Sims S."/>
            <person name="Singer S.R."/>
            <person name="Sinharoy S."/>
            <person name="Sterck L."/>
            <person name="Viollet A."/>
            <person name="Wang B.B."/>
            <person name="Wang K."/>
            <person name="Wang M."/>
            <person name="Wang X."/>
            <person name="Warfsmann J."/>
            <person name="Weissenbach J."/>
            <person name="White D.D."/>
            <person name="White J.D."/>
            <person name="Wiley G.B."/>
            <person name="Wincker P."/>
            <person name="Xing Y."/>
            <person name="Yang L."/>
            <person name="Yao Z."/>
            <person name="Ying F."/>
            <person name="Zhai J."/>
            <person name="Zhou L."/>
            <person name="Zuber A."/>
            <person name="Denarie J."/>
            <person name="Dixon R.A."/>
            <person name="May G.D."/>
            <person name="Schwartz D.C."/>
            <person name="Rogers J."/>
            <person name="Quetier F."/>
            <person name="Town C.D."/>
            <person name="Roe B.A."/>
        </authorList>
    </citation>
    <scope>NUCLEOTIDE SEQUENCE [LARGE SCALE GENOMIC DNA]</scope>
    <source>
        <strain evidence="6">A17</strain>
        <strain evidence="7 8">cv. Jemalong A17</strain>
    </source>
</reference>